<keyword evidence="3" id="KW-1185">Reference proteome</keyword>
<accession>A0A409XJ18</accession>
<gene>
    <name evidence="2" type="ORF">CVT25_005034</name>
</gene>
<dbReference type="InParanoid" id="A0A409XJ18"/>
<proteinExistence type="predicted"/>
<keyword evidence="1" id="KW-1133">Transmembrane helix</keyword>
<dbReference type="EMBL" id="NHYD01001552">
    <property type="protein sequence ID" value="PPQ90726.1"/>
    <property type="molecule type" value="Genomic_DNA"/>
</dbReference>
<evidence type="ECO:0000256" key="1">
    <source>
        <dbReference type="SAM" id="Phobius"/>
    </source>
</evidence>
<sequence length="240" mass="25502">MESVLDRQYAPMASAKEPSTILNSKKTVTITSAVTTTSLYASIIRATTTATVISTTTITTFLQTGIGFAIDSPPSASPTVAVSSTPDFSPLIEFITLNSSKSTSKSTVTSSRTKALHQTRLGITTSPLYPGSIPPTASAIVSVLPTPTSGANNSGESQYRSSPTGLTGKPHPNLSIIIPIALFIGIVYGISGFMVFRALKRRREKKLLTKITPFANEEHNSFVKYGQAPPMQMYIGGDPR</sequence>
<comment type="caution">
    <text evidence="2">The sequence shown here is derived from an EMBL/GenBank/DDBJ whole genome shotgun (WGS) entry which is preliminary data.</text>
</comment>
<dbReference type="AlphaFoldDB" id="A0A409XJ18"/>
<keyword evidence="1" id="KW-0812">Transmembrane</keyword>
<dbReference type="Proteomes" id="UP000283269">
    <property type="component" value="Unassembled WGS sequence"/>
</dbReference>
<organism evidence="2 3">
    <name type="scientific">Psilocybe cyanescens</name>
    <dbReference type="NCBI Taxonomy" id="93625"/>
    <lineage>
        <taxon>Eukaryota</taxon>
        <taxon>Fungi</taxon>
        <taxon>Dikarya</taxon>
        <taxon>Basidiomycota</taxon>
        <taxon>Agaricomycotina</taxon>
        <taxon>Agaricomycetes</taxon>
        <taxon>Agaricomycetidae</taxon>
        <taxon>Agaricales</taxon>
        <taxon>Agaricineae</taxon>
        <taxon>Strophariaceae</taxon>
        <taxon>Psilocybe</taxon>
    </lineage>
</organism>
<keyword evidence="1" id="KW-0472">Membrane</keyword>
<evidence type="ECO:0000313" key="3">
    <source>
        <dbReference type="Proteomes" id="UP000283269"/>
    </source>
</evidence>
<protein>
    <submittedName>
        <fullName evidence="2">Uncharacterized protein</fullName>
    </submittedName>
</protein>
<evidence type="ECO:0000313" key="2">
    <source>
        <dbReference type="EMBL" id="PPQ90726.1"/>
    </source>
</evidence>
<feature type="transmembrane region" description="Helical" evidence="1">
    <location>
        <begin position="176"/>
        <end position="196"/>
    </location>
</feature>
<name>A0A409XJ18_PSICY</name>
<reference evidence="2 3" key="1">
    <citation type="journal article" date="2018" name="Evol. Lett.">
        <title>Horizontal gene cluster transfer increased hallucinogenic mushroom diversity.</title>
        <authorList>
            <person name="Reynolds H.T."/>
            <person name="Vijayakumar V."/>
            <person name="Gluck-Thaler E."/>
            <person name="Korotkin H.B."/>
            <person name="Matheny P.B."/>
            <person name="Slot J.C."/>
        </authorList>
    </citation>
    <scope>NUCLEOTIDE SEQUENCE [LARGE SCALE GENOMIC DNA]</scope>
    <source>
        <strain evidence="2 3">2631</strain>
    </source>
</reference>